<dbReference type="Pfam" id="PF07715">
    <property type="entry name" value="Plug"/>
    <property type="match status" value="1"/>
</dbReference>
<name>A0ABT3PKQ7_9BACT</name>
<evidence type="ECO:0000313" key="3">
    <source>
        <dbReference type="EMBL" id="MCW9706482.1"/>
    </source>
</evidence>
<dbReference type="NCBIfam" id="TIGR04057">
    <property type="entry name" value="SusC_RagA_signa"/>
    <property type="match status" value="1"/>
</dbReference>
<dbReference type="SUPFAM" id="SSF56935">
    <property type="entry name" value="Porins"/>
    <property type="match status" value="1"/>
</dbReference>
<gene>
    <name evidence="3" type="ORF">J6I44_06430</name>
</gene>
<dbReference type="NCBIfam" id="TIGR04056">
    <property type="entry name" value="OMP_RagA_SusC"/>
    <property type="match status" value="1"/>
</dbReference>
<proteinExistence type="inferred from homology"/>
<dbReference type="InterPro" id="IPR023997">
    <property type="entry name" value="TonB-dep_OMP_SusC/RagA_CS"/>
</dbReference>
<dbReference type="Gene3D" id="2.60.40.1120">
    <property type="entry name" value="Carboxypeptidase-like, regulatory domain"/>
    <property type="match status" value="1"/>
</dbReference>
<dbReference type="InterPro" id="IPR037066">
    <property type="entry name" value="Plug_dom_sf"/>
</dbReference>
<evidence type="ECO:0000313" key="4">
    <source>
        <dbReference type="Proteomes" id="UP001207918"/>
    </source>
</evidence>
<dbReference type="InterPro" id="IPR012910">
    <property type="entry name" value="Plug_dom"/>
</dbReference>
<evidence type="ECO:0000256" key="1">
    <source>
        <dbReference type="PROSITE-ProRule" id="PRU01360"/>
    </source>
</evidence>
<sequence length="1143" mass="126647">MILTDKKAGLLGVIVLLLMTMTLGRAMAQDQPNKSTLANVQEVPSISDEFYKAELDLKIDINFSEISIEQALRQIARKSGLKLSYRGDILQEGRVFLQKKNMPVTDALEYVLKDTPLDYKLSRKGYLVIHQKLQTAEEKIAVTISGVVTDAQSGETIPGVNILVKGTSIGASTNATGEFTLDAPALTDTLIVSFIGYQTQEVPIDGRTELEISLLPGTITGDELVVVGYGEQREISLIGSQSSLANEQVGELKQSSGSLTNSLAGRLSGVVGVQRSGLPGSDASDIWIRGISTFGDSSPLVMVDGVERPMNSLNPEDIQSLTILKDASATAVYGTRGANGVILIETKEGMDGKPSINVDYYQGVTELTRVPELADGPTYMRLANEANTTRGGNPIYTDEDIQNTIDGTNSLLYPNVDWMGTVFNDYGQNRQFNANVSGGSESTQYYLSLSYYDENGLLVNSDSSDYNTNSNYKKYNLQSNVTLDVTPTTKAKLGIGGYLEDRQYPAGDPDNPIDGVGRVFNQALEVSPVAYPIMYPGGLVPGRNPNGGERNPYADATNRGYTDQFNSQLFSNLELTQDLGTLIQGLSLKGVFGFDTNSLNRVIRGKRPNTYYINPSDPYDVDGSYYYNLTYEGNNTLGYDRRNSGGREYYLQGSLNYQNDFGSRHQVSGVLVYSQLDEQNAFAGDFTASIPHREQSLALRGTYSYDDRYFFEANFGYSGSENFARENRYGFFPSAGVGWVISNEEFFEPLSGAIDFFKIRYSDGFVGASGTDGRRFAYLTLLESYGNAYYYGLNRSGRNGINVSEYGVDVRWSESRKQDLGIEIRTLQDQLSLTVDFFKERREGIFLRRTSIPNFVGLTSDPYGNLGVIENKGFDGQLKFNGRLSQDFNLGIQAQFTYNKDTIVENDQPPQPYPWMDRRGNNLLAIYGYEAVGLFESQEEIDDHAQQFGQVLPGDIKYKDLNGDGVINAFDRKKIARGDVPYLTLGSGITLGYKAFDLQAFFQAQFGSEDQINGYGIHPFQGGGGRGNIYAIATDRWTEENPDPNAFYPRLAYGEAQNNNNFQTSSYWTRKFDFIRMKEVEFGYTLPVSMTTGTALKSARIYFRGRNLLTFSEFDLWDPELNTTNGSAYPNTKVYAIGLDIQF</sequence>
<dbReference type="EMBL" id="JAGGJA010000003">
    <property type="protein sequence ID" value="MCW9706482.1"/>
    <property type="molecule type" value="Genomic_DNA"/>
</dbReference>
<dbReference type="PROSITE" id="PS52016">
    <property type="entry name" value="TONB_DEPENDENT_REC_3"/>
    <property type="match status" value="1"/>
</dbReference>
<protein>
    <submittedName>
        <fullName evidence="3">TonB-dependent receptor</fullName>
    </submittedName>
</protein>
<dbReference type="Gene3D" id="3.55.50.30">
    <property type="match status" value="1"/>
</dbReference>
<dbReference type="RefSeq" id="WP_265765188.1">
    <property type="nucleotide sequence ID" value="NZ_JAGGJA010000003.1"/>
</dbReference>
<feature type="domain" description="TonB-dependent receptor plug" evidence="2">
    <location>
        <begin position="255"/>
        <end position="341"/>
    </location>
</feature>
<dbReference type="Pfam" id="PF13715">
    <property type="entry name" value="CarbopepD_reg_2"/>
    <property type="match status" value="1"/>
</dbReference>
<keyword evidence="4" id="KW-1185">Reference proteome</keyword>
<dbReference type="Proteomes" id="UP001207918">
    <property type="component" value="Unassembled WGS sequence"/>
</dbReference>
<dbReference type="InterPro" id="IPR023996">
    <property type="entry name" value="TonB-dep_OMP_SusC/RagA"/>
</dbReference>
<accession>A0ABT3PKQ7</accession>
<keyword evidence="1" id="KW-0812">Transmembrane</keyword>
<dbReference type="InterPro" id="IPR008969">
    <property type="entry name" value="CarboxyPept-like_regulatory"/>
</dbReference>
<comment type="caution">
    <text evidence="3">The sequence shown here is derived from an EMBL/GenBank/DDBJ whole genome shotgun (WGS) entry which is preliminary data.</text>
</comment>
<reference evidence="3 4" key="1">
    <citation type="submission" date="2021-03" db="EMBL/GenBank/DDBJ databases">
        <title>Aliifodinibius sp. nov., a new bacterium isolated from saline soil.</title>
        <authorList>
            <person name="Galisteo C."/>
            <person name="De La Haba R."/>
            <person name="Sanchez-Porro C."/>
            <person name="Ventosa A."/>
        </authorList>
    </citation>
    <scope>NUCLEOTIDE SEQUENCE [LARGE SCALE GENOMIC DNA]</scope>
    <source>
        <strain evidence="3 4">1BSP15-2V2</strain>
    </source>
</reference>
<evidence type="ECO:0000259" key="2">
    <source>
        <dbReference type="Pfam" id="PF07715"/>
    </source>
</evidence>
<keyword evidence="1" id="KW-0998">Cell outer membrane</keyword>
<comment type="subcellular location">
    <subcellularLocation>
        <location evidence="1">Cell outer membrane</location>
        <topology evidence="1">Multi-pass membrane protein</topology>
    </subcellularLocation>
</comment>
<dbReference type="Gene3D" id="2.170.130.10">
    <property type="entry name" value="TonB-dependent receptor, plug domain"/>
    <property type="match status" value="1"/>
</dbReference>
<keyword evidence="1" id="KW-1134">Transmembrane beta strand</keyword>
<organism evidence="3 4">
    <name type="scientific">Fodinibius salsisoli</name>
    <dbReference type="NCBI Taxonomy" id="2820877"/>
    <lineage>
        <taxon>Bacteria</taxon>
        <taxon>Pseudomonadati</taxon>
        <taxon>Balneolota</taxon>
        <taxon>Balneolia</taxon>
        <taxon>Balneolales</taxon>
        <taxon>Balneolaceae</taxon>
        <taxon>Fodinibius</taxon>
    </lineage>
</organism>
<dbReference type="SUPFAM" id="SSF49464">
    <property type="entry name" value="Carboxypeptidase regulatory domain-like"/>
    <property type="match status" value="1"/>
</dbReference>
<comment type="similarity">
    <text evidence="1">Belongs to the TonB-dependent receptor family.</text>
</comment>
<keyword evidence="1" id="KW-0472">Membrane</keyword>
<keyword evidence="1" id="KW-0813">Transport</keyword>
<dbReference type="InterPro" id="IPR039426">
    <property type="entry name" value="TonB-dep_rcpt-like"/>
</dbReference>
<keyword evidence="3" id="KW-0675">Receptor</keyword>